<organism evidence="5 6">
    <name type="scientific">Horticoccus luteus</name>
    <dbReference type="NCBI Taxonomy" id="2862869"/>
    <lineage>
        <taxon>Bacteria</taxon>
        <taxon>Pseudomonadati</taxon>
        <taxon>Verrucomicrobiota</taxon>
        <taxon>Opitutia</taxon>
        <taxon>Opitutales</taxon>
        <taxon>Opitutaceae</taxon>
        <taxon>Horticoccus</taxon>
    </lineage>
</organism>
<protein>
    <submittedName>
        <fullName evidence="5">Alpha/beta hydrolase</fullName>
    </submittedName>
</protein>
<dbReference type="Proteomes" id="UP000825051">
    <property type="component" value="Chromosome"/>
</dbReference>
<dbReference type="RefSeq" id="WP_220161721.1">
    <property type="nucleotide sequence ID" value="NZ_CP080507.1"/>
</dbReference>
<dbReference type="AlphaFoldDB" id="A0A8F9TW15"/>
<dbReference type="GO" id="GO:0004806">
    <property type="term" value="F:triacylglycerol lipase activity"/>
    <property type="evidence" value="ECO:0007669"/>
    <property type="project" value="TreeGrafter"/>
</dbReference>
<name>A0A8F9TW15_9BACT</name>
<accession>A0A8F9TW15</accession>
<dbReference type="InterPro" id="IPR013094">
    <property type="entry name" value="AB_hydrolase_3"/>
</dbReference>
<evidence type="ECO:0000256" key="2">
    <source>
        <dbReference type="ARBA" id="ARBA00022801"/>
    </source>
</evidence>
<keyword evidence="3" id="KW-0732">Signal</keyword>
<evidence type="ECO:0000313" key="6">
    <source>
        <dbReference type="Proteomes" id="UP000825051"/>
    </source>
</evidence>
<dbReference type="EMBL" id="CP080507">
    <property type="protein sequence ID" value="QYM78617.1"/>
    <property type="molecule type" value="Genomic_DNA"/>
</dbReference>
<keyword evidence="6" id="KW-1185">Reference proteome</keyword>
<keyword evidence="2 5" id="KW-0378">Hydrolase</keyword>
<comment type="similarity">
    <text evidence="1">Belongs to the 'GDXG' lipolytic enzyme family.</text>
</comment>
<dbReference type="KEGG" id="ole:K0B96_15135"/>
<evidence type="ECO:0000313" key="5">
    <source>
        <dbReference type="EMBL" id="QYM78617.1"/>
    </source>
</evidence>
<dbReference type="Pfam" id="PF07859">
    <property type="entry name" value="Abhydrolase_3"/>
    <property type="match status" value="1"/>
</dbReference>
<dbReference type="PANTHER" id="PTHR48081:SF30">
    <property type="entry name" value="ACETYL-HYDROLASE LIPR-RELATED"/>
    <property type="match status" value="1"/>
</dbReference>
<evidence type="ECO:0000259" key="4">
    <source>
        <dbReference type="Pfam" id="PF07859"/>
    </source>
</evidence>
<dbReference type="Gene3D" id="3.40.50.1820">
    <property type="entry name" value="alpha/beta hydrolase"/>
    <property type="match status" value="1"/>
</dbReference>
<evidence type="ECO:0000256" key="1">
    <source>
        <dbReference type="ARBA" id="ARBA00010515"/>
    </source>
</evidence>
<dbReference type="PANTHER" id="PTHR48081">
    <property type="entry name" value="AB HYDROLASE SUPERFAMILY PROTEIN C4A8.06C"/>
    <property type="match status" value="1"/>
</dbReference>
<dbReference type="SUPFAM" id="SSF53474">
    <property type="entry name" value="alpha/beta-Hydrolases"/>
    <property type="match status" value="1"/>
</dbReference>
<reference evidence="5" key="1">
    <citation type="submission" date="2021-08" db="EMBL/GenBank/DDBJ databases">
        <title>Genome of a novel bacterium of the phylum Verrucomicrobia, Oleiharenicola sp. KSB-15.</title>
        <authorList>
            <person name="Chung J.-H."/>
            <person name="Ahn J.-H."/>
            <person name="Yoon Y."/>
            <person name="Kim D.-Y."/>
            <person name="An S.-H."/>
            <person name="Park I."/>
            <person name="Yeon J."/>
        </authorList>
    </citation>
    <scope>NUCLEOTIDE SEQUENCE</scope>
    <source>
        <strain evidence="5">KSB-15</strain>
    </source>
</reference>
<gene>
    <name evidence="5" type="ORF">K0B96_15135</name>
</gene>
<dbReference type="InterPro" id="IPR029058">
    <property type="entry name" value="AB_hydrolase_fold"/>
</dbReference>
<proteinExistence type="inferred from homology"/>
<feature type="chain" id="PRO_5034141528" evidence="3">
    <location>
        <begin position="30"/>
        <end position="300"/>
    </location>
</feature>
<evidence type="ECO:0000256" key="3">
    <source>
        <dbReference type="SAM" id="SignalP"/>
    </source>
</evidence>
<dbReference type="InterPro" id="IPR050300">
    <property type="entry name" value="GDXG_lipolytic_enzyme"/>
</dbReference>
<feature type="domain" description="Alpha/beta hydrolase fold-3" evidence="4">
    <location>
        <begin position="70"/>
        <end position="263"/>
    </location>
</feature>
<sequence>MLIPSRTSFACALLSGLCAWLALPATLRAAAWPSEVVGDAQVYKQTEDGPQKLYVLEPDDWKPTDRRPAIVFFHGGGWVGGPLSQFNDQSRYFASRGLVCIQVQYRVVHPHTTTPPIVCIEDARSAMRWVRQHAGALGVDSHCIAAAGASAGGHLAAHTALVAGVDDPSDDLTISPRPDALLLFNPVLDNGPGEYGAERVRDRVAELSPAANVRRGAPPTVLFLGTTDPLVPVATLQRFRTAMLAAGARCELHLYAGQTHGFFNRSKSVKYYKLTLHECAAFLTSLGWLPVDAPNLPSTP</sequence>
<feature type="signal peptide" evidence="3">
    <location>
        <begin position="1"/>
        <end position="29"/>
    </location>
</feature>